<evidence type="ECO:0000313" key="1">
    <source>
        <dbReference type="EMBL" id="QWV96102.1"/>
    </source>
</evidence>
<dbReference type="Proteomes" id="UP000683493">
    <property type="component" value="Chromosome"/>
</dbReference>
<protein>
    <submittedName>
        <fullName evidence="1">Uncharacterized protein</fullName>
    </submittedName>
</protein>
<organism evidence="1 2">
    <name type="scientific">Geomonas diazotrophica</name>
    <dbReference type="NCBI Taxonomy" id="2843197"/>
    <lineage>
        <taxon>Bacteria</taxon>
        <taxon>Pseudomonadati</taxon>
        <taxon>Thermodesulfobacteriota</taxon>
        <taxon>Desulfuromonadia</taxon>
        <taxon>Geobacterales</taxon>
        <taxon>Geobacteraceae</taxon>
        <taxon>Geomonas</taxon>
    </lineage>
</organism>
<name>A0ABX8JHE4_9BACT</name>
<evidence type="ECO:0000313" key="2">
    <source>
        <dbReference type="Proteomes" id="UP000683493"/>
    </source>
</evidence>
<reference evidence="1 2" key="1">
    <citation type="submission" date="2021-06" db="EMBL/GenBank/DDBJ databases">
        <title>Gemonas diversity in paddy soil.</title>
        <authorList>
            <person name="Liu G."/>
        </authorList>
    </citation>
    <scope>NUCLEOTIDE SEQUENCE [LARGE SCALE GENOMIC DNA]</scope>
    <source>
        <strain evidence="1 2">RG29</strain>
    </source>
</reference>
<accession>A0ABX8JHE4</accession>
<keyword evidence="2" id="KW-1185">Reference proteome</keyword>
<proteinExistence type="predicted"/>
<sequence length="73" mass="8209">MVEVRTNEREVSVCDGGFVSIEEQGQDVFAEWAELDPRVIPRITYLTKKIEELGEELAIVLRLAADGQFKEAA</sequence>
<dbReference type="EMBL" id="CP076724">
    <property type="protein sequence ID" value="QWV96102.1"/>
    <property type="molecule type" value="Genomic_DNA"/>
</dbReference>
<gene>
    <name evidence="1" type="ORF">KP005_11995</name>
</gene>